<keyword evidence="2 5" id="KW-0479">Metal-binding</keyword>
<evidence type="ECO:0000256" key="5">
    <source>
        <dbReference type="PIRSR" id="PIRSR600760-2"/>
    </source>
</evidence>
<dbReference type="PROSITE" id="PS00630">
    <property type="entry name" value="IMP_2"/>
    <property type="match status" value="1"/>
</dbReference>
<dbReference type="PROSITE" id="PS00629">
    <property type="entry name" value="IMP_1"/>
    <property type="match status" value="1"/>
</dbReference>
<dbReference type="GO" id="GO:0046872">
    <property type="term" value="F:metal ion binding"/>
    <property type="evidence" value="ECO:0007669"/>
    <property type="project" value="UniProtKB-KW"/>
</dbReference>
<dbReference type="PANTHER" id="PTHR20854">
    <property type="entry name" value="INOSITOL MONOPHOSPHATASE"/>
    <property type="match status" value="1"/>
</dbReference>
<dbReference type="InterPro" id="IPR020583">
    <property type="entry name" value="Inositol_monoP_metal-BS"/>
</dbReference>
<feature type="binding site" evidence="5">
    <location>
        <position position="85"/>
    </location>
    <ligand>
        <name>Mg(2+)</name>
        <dbReference type="ChEBI" id="CHEBI:18420"/>
        <label>1</label>
        <note>catalytic</note>
    </ligand>
</feature>
<evidence type="ECO:0000256" key="3">
    <source>
        <dbReference type="ARBA" id="ARBA00022801"/>
    </source>
</evidence>
<dbReference type="Proteomes" id="UP000198793">
    <property type="component" value="Unassembled WGS sequence"/>
</dbReference>
<evidence type="ECO:0000256" key="1">
    <source>
        <dbReference type="ARBA" id="ARBA00009759"/>
    </source>
</evidence>
<dbReference type="InterPro" id="IPR020550">
    <property type="entry name" value="Inositol_monophosphatase_CS"/>
</dbReference>
<gene>
    <name evidence="6" type="ORF">SAMN05192530_101870</name>
</gene>
<protein>
    <submittedName>
        <fullName evidence="6">Myo-inositol-1(Or 4)-monophosphatase</fullName>
    </submittedName>
</protein>
<dbReference type="OrthoDB" id="9785695at2"/>
<evidence type="ECO:0000313" key="7">
    <source>
        <dbReference type="Proteomes" id="UP000198793"/>
    </source>
</evidence>
<evidence type="ECO:0000256" key="4">
    <source>
        <dbReference type="ARBA" id="ARBA00022842"/>
    </source>
</evidence>
<dbReference type="PANTHER" id="PTHR20854:SF4">
    <property type="entry name" value="INOSITOL-1-MONOPHOSPHATASE-RELATED"/>
    <property type="match status" value="1"/>
</dbReference>
<accession>A0A1H0DMZ2</accession>
<evidence type="ECO:0000256" key="2">
    <source>
        <dbReference type="ARBA" id="ARBA00022723"/>
    </source>
</evidence>
<dbReference type="EMBL" id="FNIT01000001">
    <property type="protein sequence ID" value="SDN71439.1"/>
    <property type="molecule type" value="Genomic_DNA"/>
</dbReference>
<evidence type="ECO:0000313" key="6">
    <source>
        <dbReference type="EMBL" id="SDN71439.1"/>
    </source>
</evidence>
<keyword evidence="4 5" id="KW-0460">Magnesium</keyword>
<feature type="binding site" evidence="5">
    <location>
        <position position="82"/>
    </location>
    <ligand>
        <name>Mg(2+)</name>
        <dbReference type="ChEBI" id="CHEBI:18420"/>
        <label>1</label>
        <note>catalytic</note>
    </ligand>
</feature>
<dbReference type="AlphaFoldDB" id="A0A1H0DMZ2"/>
<dbReference type="PRINTS" id="PR00377">
    <property type="entry name" value="IMPHPHTASES"/>
</dbReference>
<dbReference type="GO" id="GO:0008934">
    <property type="term" value="F:inositol monophosphate 1-phosphatase activity"/>
    <property type="evidence" value="ECO:0007669"/>
    <property type="project" value="TreeGrafter"/>
</dbReference>
<dbReference type="SUPFAM" id="SSF56655">
    <property type="entry name" value="Carbohydrate phosphatase"/>
    <property type="match status" value="1"/>
</dbReference>
<feature type="binding site" evidence="5">
    <location>
        <position position="202"/>
    </location>
    <ligand>
        <name>Mg(2+)</name>
        <dbReference type="ChEBI" id="CHEBI:18420"/>
        <label>1</label>
        <note>catalytic</note>
    </ligand>
</feature>
<dbReference type="GO" id="GO:0046854">
    <property type="term" value="P:phosphatidylinositol phosphate biosynthetic process"/>
    <property type="evidence" value="ECO:0007669"/>
    <property type="project" value="InterPro"/>
</dbReference>
<feature type="binding site" evidence="5">
    <location>
        <position position="64"/>
    </location>
    <ligand>
        <name>Mg(2+)</name>
        <dbReference type="ChEBI" id="CHEBI:18420"/>
        <label>1</label>
        <note>catalytic</note>
    </ligand>
</feature>
<dbReference type="Gene3D" id="3.30.540.10">
    <property type="entry name" value="Fructose-1,6-Bisphosphatase, subunit A, domain 1"/>
    <property type="match status" value="1"/>
</dbReference>
<dbReference type="Pfam" id="PF00459">
    <property type="entry name" value="Inositol_P"/>
    <property type="match status" value="1"/>
</dbReference>
<name>A0A1H0DMZ2_9HYPH</name>
<comment type="similarity">
    <text evidence="1">Belongs to the inositol monophosphatase superfamily.</text>
</comment>
<dbReference type="CDD" id="cd01638">
    <property type="entry name" value="CysQ"/>
    <property type="match status" value="1"/>
</dbReference>
<organism evidence="6 7">
    <name type="scientific">Aureimonas jatrophae</name>
    <dbReference type="NCBI Taxonomy" id="1166073"/>
    <lineage>
        <taxon>Bacteria</taxon>
        <taxon>Pseudomonadati</taxon>
        <taxon>Pseudomonadota</taxon>
        <taxon>Alphaproteobacteria</taxon>
        <taxon>Hyphomicrobiales</taxon>
        <taxon>Aurantimonadaceae</taxon>
        <taxon>Aureimonas</taxon>
    </lineage>
</organism>
<dbReference type="Gene3D" id="3.40.190.80">
    <property type="match status" value="1"/>
</dbReference>
<keyword evidence="3" id="KW-0378">Hydrolase</keyword>
<dbReference type="RefSeq" id="WP_090669242.1">
    <property type="nucleotide sequence ID" value="NZ_FNIT01000001.1"/>
</dbReference>
<feature type="binding site" evidence="5">
    <location>
        <position position="84"/>
    </location>
    <ligand>
        <name>Mg(2+)</name>
        <dbReference type="ChEBI" id="CHEBI:18420"/>
        <label>1</label>
        <note>catalytic</note>
    </ligand>
</feature>
<keyword evidence="7" id="KW-1185">Reference proteome</keyword>
<comment type="cofactor">
    <cofactor evidence="5">
        <name>Mg(2+)</name>
        <dbReference type="ChEBI" id="CHEBI:18420"/>
    </cofactor>
</comment>
<dbReference type="STRING" id="1166073.SAMN05192530_101870"/>
<proteinExistence type="inferred from homology"/>
<reference evidence="6 7" key="1">
    <citation type="submission" date="2016-10" db="EMBL/GenBank/DDBJ databases">
        <authorList>
            <person name="de Groot N.N."/>
        </authorList>
    </citation>
    <scope>NUCLEOTIDE SEQUENCE [LARGE SCALE GENOMIC DNA]</scope>
    <source>
        <strain evidence="7">L7-484,KACC 16230,DSM 25025</strain>
    </source>
</reference>
<dbReference type="GO" id="GO:0006020">
    <property type="term" value="P:inositol metabolic process"/>
    <property type="evidence" value="ECO:0007669"/>
    <property type="project" value="TreeGrafter"/>
</dbReference>
<sequence length="258" mass="27426">MEDIDLLAQAAREAGRIAMGYWRQDPESWLKNGSSPVSEADLAVDRFLREALGQARPRYGWVSEETETEGTAEGEDRFFVVDPIDGTRAFLRGEETWCVSVAVVEAGRPVAGVLEAPALAETFLATASGPATLNGAPITASGGGSGAMRLSMPDGMRRRLEGRLGGEVDFQRSIPSLAYRLALVAAGRLDGTIVGPHANDWDVAAADLILERAGGRLARLDGERHLYKLRPARHGVLVAGADAALERLFGYGRAAAAA</sequence>
<dbReference type="GO" id="GO:0007165">
    <property type="term" value="P:signal transduction"/>
    <property type="evidence" value="ECO:0007669"/>
    <property type="project" value="TreeGrafter"/>
</dbReference>
<dbReference type="InterPro" id="IPR000760">
    <property type="entry name" value="Inositol_monophosphatase-like"/>
</dbReference>